<feature type="transmembrane region" description="Helical" evidence="1">
    <location>
        <begin position="12"/>
        <end position="30"/>
    </location>
</feature>
<evidence type="ECO:0008006" key="4">
    <source>
        <dbReference type="Google" id="ProtNLM"/>
    </source>
</evidence>
<sequence length="124" mass="13604">MRAILASKKEQEMKKFITALLVNVISLWVIDYLMSSIYIATPNALFAIAFVLMILNVTLKPLMKLIFLPVTFLSFGLFSLIINAVVLATAFSFAPGSYIMGFPSAFIASVLLSIANSAINSYIE</sequence>
<keyword evidence="3" id="KW-1185">Reference proteome</keyword>
<evidence type="ECO:0000313" key="2">
    <source>
        <dbReference type="EMBL" id="EFW23552.1"/>
    </source>
</evidence>
<evidence type="ECO:0000256" key="1">
    <source>
        <dbReference type="SAM" id="Phobius"/>
    </source>
</evidence>
<dbReference type="InterPro" id="IPR007165">
    <property type="entry name" value="Phage_holin_4_2"/>
</dbReference>
<dbReference type="AlphaFoldDB" id="E7MQS6"/>
<comment type="caution">
    <text evidence="2">The sequence shown here is derived from an EMBL/GenBank/DDBJ whole genome shotgun (WGS) entry which is preliminary data.</text>
</comment>
<feature type="transmembrane region" description="Helical" evidence="1">
    <location>
        <begin position="36"/>
        <end position="59"/>
    </location>
</feature>
<dbReference type="eggNOG" id="COG1950">
    <property type="taxonomic scope" value="Bacteria"/>
</dbReference>
<dbReference type="Pfam" id="PF04020">
    <property type="entry name" value="Phage_holin_4_2"/>
    <property type="match status" value="1"/>
</dbReference>
<dbReference type="PANTHER" id="PTHR37309">
    <property type="entry name" value="SLR0284 PROTEIN"/>
    <property type="match status" value="1"/>
</dbReference>
<gene>
    <name evidence="2" type="ORF">HMPREF9430_01894</name>
</gene>
<keyword evidence="1" id="KW-0472">Membrane</keyword>
<feature type="transmembrane region" description="Helical" evidence="1">
    <location>
        <begin position="66"/>
        <end position="91"/>
    </location>
</feature>
<dbReference type="PANTHER" id="PTHR37309:SF1">
    <property type="entry name" value="SLR0284 PROTEIN"/>
    <property type="match status" value="1"/>
</dbReference>
<keyword evidence="1" id="KW-0812">Transmembrane</keyword>
<feature type="transmembrane region" description="Helical" evidence="1">
    <location>
        <begin position="97"/>
        <end position="119"/>
    </location>
</feature>
<evidence type="ECO:0000313" key="3">
    <source>
        <dbReference type="Proteomes" id="UP000004097"/>
    </source>
</evidence>
<proteinExistence type="predicted"/>
<accession>E7MQS6</accession>
<dbReference type="Proteomes" id="UP000004097">
    <property type="component" value="Unassembled WGS sequence"/>
</dbReference>
<organism evidence="2 3">
    <name type="scientific">Solobacterium moorei F0204</name>
    <dbReference type="NCBI Taxonomy" id="706433"/>
    <lineage>
        <taxon>Bacteria</taxon>
        <taxon>Bacillati</taxon>
        <taxon>Bacillota</taxon>
        <taxon>Erysipelotrichia</taxon>
        <taxon>Erysipelotrichales</taxon>
        <taxon>Erysipelotrichaceae</taxon>
        <taxon>Solobacterium</taxon>
    </lineage>
</organism>
<name>E7MQS6_9FIRM</name>
<dbReference type="STRING" id="706433.HMPREF9430_01894"/>
<dbReference type="EMBL" id="AECQ01000040">
    <property type="protein sequence ID" value="EFW23552.1"/>
    <property type="molecule type" value="Genomic_DNA"/>
</dbReference>
<protein>
    <recommendedName>
        <fullName evidence="4">Phage holin family protein</fullName>
    </recommendedName>
</protein>
<dbReference type="HOGENOM" id="CLU_120441_2_0_9"/>
<keyword evidence="1" id="KW-1133">Transmembrane helix</keyword>
<reference evidence="2 3" key="1">
    <citation type="submission" date="2010-08" db="EMBL/GenBank/DDBJ databases">
        <authorList>
            <person name="Weinstock G."/>
            <person name="Sodergren E."/>
            <person name="Clifton S."/>
            <person name="Fulton L."/>
            <person name="Fulton B."/>
            <person name="Courtney L."/>
            <person name="Fronick C."/>
            <person name="Harrison M."/>
            <person name="Strong C."/>
            <person name="Farmer C."/>
            <person name="Delahaunty K."/>
            <person name="Markovic C."/>
            <person name="Hall O."/>
            <person name="Minx P."/>
            <person name="Tomlinson C."/>
            <person name="Mitreva M."/>
            <person name="Hou S."/>
            <person name="Chen J."/>
            <person name="Wollam A."/>
            <person name="Pepin K.H."/>
            <person name="Johnson M."/>
            <person name="Bhonagiri V."/>
            <person name="Zhang X."/>
            <person name="Suruliraj S."/>
            <person name="Warren W."/>
            <person name="Chinwalla A."/>
            <person name="Mardis E.R."/>
            <person name="Wilson R.K."/>
        </authorList>
    </citation>
    <scope>NUCLEOTIDE SEQUENCE [LARGE SCALE GENOMIC DNA]</scope>
    <source>
        <strain evidence="2 3">F0204</strain>
    </source>
</reference>